<feature type="compositionally biased region" description="Low complexity" evidence="1">
    <location>
        <begin position="105"/>
        <end position="123"/>
    </location>
</feature>
<reference evidence="2" key="2">
    <citation type="journal article" date="2023" name="IMA Fungus">
        <title>Comparative genomic study of the Penicillium genus elucidates a diverse pangenome and 15 lateral gene transfer events.</title>
        <authorList>
            <person name="Petersen C."/>
            <person name="Sorensen T."/>
            <person name="Nielsen M.R."/>
            <person name="Sondergaard T.E."/>
            <person name="Sorensen J.L."/>
            <person name="Fitzpatrick D.A."/>
            <person name="Frisvad J.C."/>
            <person name="Nielsen K.L."/>
        </authorList>
    </citation>
    <scope>NUCLEOTIDE SEQUENCE</scope>
    <source>
        <strain evidence="2">IBT 30761</strain>
    </source>
</reference>
<evidence type="ECO:0000256" key="1">
    <source>
        <dbReference type="SAM" id="MobiDB-lite"/>
    </source>
</evidence>
<keyword evidence="3" id="KW-1185">Reference proteome</keyword>
<accession>A0A9W9KL85</accession>
<dbReference type="EMBL" id="JAPQKI010000002">
    <property type="protein sequence ID" value="KAJ5110430.1"/>
    <property type="molecule type" value="Genomic_DNA"/>
</dbReference>
<organism evidence="2 3">
    <name type="scientific">Penicillium argentinense</name>
    <dbReference type="NCBI Taxonomy" id="1131581"/>
    <lineage>
        <taxon>Eukaryota</taxon>
        <taxon>Fungi</taxon>
        <taxon>Dikarya</taxon>
        <taxon>Ascomycota</taxon>
        <taxon>Pezizomycotina</taxon>
        <taxon>Eurotiomycetes</taxon>
        <taxon>Eurotiomycetidae</taxon>
        <taxon>Eurotiales</taxon>
        <taxon>Aspergillaceae</taxon>
        <taxon>Penicillium</taxon>
    </lineage>
</organism>
<gene>
    <name evidence="2" type="ORF">N7532_000965</name>
</gene>
<proteinExistence type="predicted"/>
<reference evidence="2" key="1">
    <citation type="submission" date="2022-11" db="EMBL/GenBank/DDBJ databases">
        <authorList>
            <person name="Petersen C."/>
        </authorList>
    </citation>
    <scope>NUCLEOTIDE SEQUENCE</scope>
    <source>
        <strain evidence="2">IBT 30761</strain>
    </source>
</reference>
<evidence type="ECO:0000313" key="3">
    <source>
        <dbReference type="Proteomes" id="UP001149074"/>
    </source>
</evidence>
<evidence type="ECO:0000313" key="2">
    <source>
        <dbReference type="EMBL" id="KAJ5110430.1"/>
    </source>
</evidence>
<dbReference type="OrthoDB" id="3520229at2759"/>
<dbReference type="GeneID" id="81352438"/>
<dbReference type="AlphaFoldDB" id="A0A9W9KL85"/>
<dbReference type="RefSeq" id="XP_056478500.1">
    <property type="nucleotide sequence ID" value="XM_056613459.1"/>
</dbReference>
<sequence>MSTTTTTAAAASSSCAVSWQIPTDDVACAGIISGNMTDAFDSCCKGDKPVKYNDDCNIYCLAQDQSREKLRSCLTSKSGDYTNVFCTGNNDTATATSKPTNTKDSSSTGTSTSTSTGTSTSSGAAIVSQPISKTGLGLVAMLFCSALAGVVA</sequence>
<comment type="caution">
    <text evidence="2">The sequence shown here is derived from an EMBL/GenBank/DDBJ whole genome shotgun (WGS) entry which is preliminary data.</text>
</comment>
<dbReference type="Proteomes" id="UP001149074">
    <property type="component" value="Unassembled WGS sequence"/>
</dbReference>
<name>A0A9W9KL85_9EURO</name>
<feature type="region of interest" description="Disordered" evidence="1">
    <location>
        <begin position="94"/>
        <end position="123"/>
    </location>
</feature>
<protein>
    <submittedName>
        <fullName evidence="2">Uncharacterized protein</fullName>
    </submittedName>
</protein>
<feature type="compositionally biased region" description="Polar residues" evidence="1">
    <location>
        <begin position="94"/>
        <end position="104"/>
    </location>
</feature>